<feature type="chain" id="PRO_5047129140" evidence="2">
    <location>
        <begin position="24"/>
        <end position="281"/>
    </location>
</feature>
<name>A0ABR3S592_9PLEO</name>
<keyword evidence="1" id="KW-0812">Transmembrane</keyword>
<reference evidence="3 4" key="1">
    <citation type="submission" date="2024-02" db="EMBL/GenBank/DDBJ databases">
        <title>De novo assembly and annotation of 12 fungi associated with fruit tree decline syndrome in Ontario, Canada.</title>
        <authorList>
            <person name="Sulman M."/>
            <person name="Ellouze W."/>
            <person name="Ilyukhin E."/>
        </authorList>
    </citation>
    <scope>NUCLEOTIDE SEQUENCE [LARGE SCALE GENOMIC DNA]</scope>
    <source>
        <strain evidence="3 4">M42-189</strain>
    </source>
</reference>
<evidence type="ECO:0000256" key="2">
    <source>
        <dbReference type="SAM" id="SignalP"/>
    </source>
</evidence>
<protein>
    <submittedName>
        <fullName evidence="3">Uncharacterized protein</fullName>
    </submittedName>
</protein>
<feature type="transmembrane region" description="Helical" evidence="1">
    <location>
        <begin position="108"/>
        <end position="127"/>
    </location>
</feature>
<keyword evidence="1" id="KW-1133">Transmembrane helix</keyword>
<evidence type="ECO:0000313" key="4">
    <source>
        <dbReference type="Proteomes" id="UP001521785"/>
    </source>
</evidence>
<dbReference type="PANTHER" id="PTHR35395">
    <property type="entry name" value="DUF6536 DOMAIN-CONTAINING PROTEIN"/>
    <property type="match status" value="1"/>
</dbReference>
<feature type="transmembrane region" description="Helical" evidence="1">
    <location>
        <begin position="47"/>
        <end position="68"/>
    </location>
</feature>
<comment type="caution">
    <text evidence="3">The sequence shown here is derived from an EMBL/GenBank/DDBJ whole genome shotgun (WGS) entry which is preliminary data.</text>
</comment>
<proteinExistence type="predicted"/>
<keyword evidence="2" id="KW-0732">Signal</keyword>
<dbReference type="EMBL" id="JAKJXO020000001">
    <property type="protein sequence ID" value="KAL1611797.1"/>
    <property type="molecule type" value="Genomic_DNA"/>
</dbReference>
<keyword evidence="4" id="KW-1185">Reference proteome</keyword>
<evidence type="ECO:0000256" key="1">
    <source>
        <dbReference type="SAM" id="Phobius"/>
    </source>
</evidence>
<keyword evidence="1" id="KW-0472">Membrane</keyword>
<dbReference type="PANTHER" id="PTHR35395:SF1">
    <property type="entry name" value="DUF6536 DOMAIN-CONTAINING PROTEIN"/>
    <property type="match status" value="1"/>
</dbReference>
<sequence>MISALLITAVLFIYMQFEQSGTGTRNGFGALNTSYLIDIRLPFAQSVIPYILLANLPQAVCSFIYLTYNGMFTCMLANREWSQYGTKRATLRVTIPSPGQRSTHFLQLPYSFSIPLLIGGVLLHWFISQSIFLARIAVYKDGVLTGDVSDLLGQYQHMGKSSNGAFTGVGFSDAGMIACITWGGVIMVFLIVVANVMTYPKGVPLGGTNSAVISAACHVKHQEDGKYRVEEDDITSRPLKWGVTIRGGRERVGHCCFSAGEVEQPVVGHLYAGEVSKLEST</sequence>
<evidence type="ECO:0000313" key="3">
    <source>
        <dbReference type="EMBL" id="KAL1611797.1"/>
    </source>
</evidence>
<feature type="transmembrane region" description="Helical" evidence="1">
    <location>
        <begin position="174"/>
        <end position="196"/>
    </location>
</feature>
<accession>A0ABR3S592</accession>
<gene>
    <name evidence="3" type="ORF">SLS60_000017</name>
</gene>
<dbReference type="Proteomes" id="UP001521785">
    <property type="component" value="Unassembled WGS sequence"/>
</dbReference>
<organism evidence="3 4">
    <name type="scientific">Paraconiothyrium brasiliense</name>
    <dbReference type="NCBI Taxonomy" id="300254"/>
    <lineage>
        <taxon>Eukaryota</taxon>
        <taxon>Fungi</taxon>
        <taxon>Dikarya</taxon>
        <taxon>Ascomycota</taxon>
        <taxon>Pezizomycotina</taxon>
        <taxon>Dothideomycetes</taxon>
        <taxon>Pleosporomycetidae</taxon>
        <taxon>Pleosporales</taxon>
        <taxon>Massarineae</taxon>
        <taxon>Didymosphaeriaceae</taxon>
        <taxon>Paraconiothyrium</taxon>
    </lineage>
</organism>
<feature type="signal peptide" evidence="2">
    <location>
        <begin position="1"/>
        <end position="23"/>
    </location>
</feature>